<feature type="transmembrane region" description="Helical" evidence="14">
    <location>
        <begin position="271"/>
        <end position="293"/>
    </location>
</feature>
<feature type="transmembrane region" description="Helical" evidence="14">
    <location>
        <begin position="129"/>
        <end position="150"/>
    </location>
</feature>
<dbReference type="PANTHER" id="PTHR48086">
    <property type="entry name" value="SODIUM/PROLINE SYMPORTER-RELATED"/>
    <property type="match status" value="1"/>
</dbReference>
<evidence type="ECO:0000256" key="1">
    <source>
        <dbReference type="ARBA" id="ARBA00004651"/>
    </source>
</evidence>
<comment type="similarity">
    <text evidence="2 13">Belongs to the sodium:solute symporter (SSF) (TC 2.A.21) family.</text>
</comment>
<dbReference type="GO" id="GO:0005886">
    <property type="term" value="C:plasma membrane"/>
    <property type="evidence" value="ECO:0007669"/>
    <property type="project" value="UniProtKB-SubCell"/>
</dbReference>
<evidence type="ECO:0000256" key="13">
    <source>
        <dbReference type="RuleBase" id="RU362091"/>
    </source>
</evidence>
<dbReference type="InterPro" id="IPR001734">
    <property type="entry name" value="Na/solute_symporter"/>
</dbReference>
<evidence type="ECO:0000256" key="14">
    <source>
        <dbReference type="SAM" id="Phobius"/>
    </source>
</evidence>
<feature type="transmembrane region" description="Helical" evidence="14">
    <location>
        <begin position="156"/>
        <end position="176"/>
    </location>
</feature>
<evidence type="ECO:0000256" key="2">
    <source>
        <dbReference type="ARBA" id="ARBA00006434"/>
    </source>
</evidence>
<keyword evidence="9" id="KW-0406">Ion transport</keyword>
<organism evidence="15 16">
    <name type="scientific">Streptomyces chrestomyceticus JCM 4735</name>
    <dbReference type="NCBI Taxonomy" id="1306181"/>
    <lineage>
        <taxon>Bacteria</taxon>
        <taxon>Bacillati</taxon>
        <taxon>Actinomycetota</taxon>
        <taxon>Actinomycetes</taxon>
        <taxon>Kitasatosporales</taxon>
        <taxon>Streptomycetaceae</taxon>
        <taxon>Streptomyces</taxon>
    </lineage>
</organism>
<dbReference type="PROSITE" id="PS50283">
    <property type="entry name" value="NA_SOLUT_SYMP_3"/>
    <property type="match status" value="1"/>
</dbReference>
<evidence type="ECO:0000256" key="10">
    <source>
        <dbReference type="ARBA" id="ARBA00023136"/>
    </source>
</evidence>
<feature type="transmembrane region" description="Helical" evidence="14">
    <location>
        <begin position="443"/>
        <end position="468"/>
    </location>
</feature>
<evidence type="ECO:0000256" key="11">
    <source>
        <dbReference type="ARBA" id="ARBA00023201"/>
    </source>
</evidence>
<comment type="caution">
    <text evidence="15">The sequence shown here is derived from an EMBL/GenBank/DDBJ whole genome shotgun (WGS) entry which is preliminary data.</text>
</comment>
<dbReference type="InterPro" id="IPR050277">
    <property type="entry name" value="Sodium:Solute_Symporter"/>
</dbReference>
<evidence type="ECO:0000256" key="12">
    <source>
        <dbReference type="ARBA" id="ARBA00033708"/>
    </source>
</evidence>
<sequence>MNVFLGYGMVVLFFCGVLCTLYIHHRRDADFTDYAVGGRSFGSGYQTMSVLNTWFPGSVFIADAGMAAGSGVIGFHLLVYGLFAYLLMYLMSRRVWMWGERHGLRTQSDLFGLRYGGTASRTVPALIQVLVNFPMTVLGMQAMGLIFYYISFGHLSYSQSVLAGVLVLVARQFWTVRMGMRGVVVTDFYQGMIAYVFGSVLLVGLIVYLAVNGHGFARLPLERLTLPAGGDSGGLYLFALTFTGSVGGWCLSGMFVRLFTADGVRSVKRSAVFVMPASLVFAGLLLTAALLSGTLPGVSDNPDRALFTLARHIGGPWVIIAIALCVLAAQIGMADGVLQSVGTLISNDLVAVYRPMNDKGRLLAAKISIAVYTVASALVANLGLSNLITLSIMAYQGVVQLAVPQFLGLFWKRGNRTGTVAGTVAGFVTAAGLSAVYPTFIPWLNGLTSGIVGLAVNLAVYVACAYLLPQSTAERRRVGELFTATAVPGTRAAPSRTAAPPPGPAQA</sequence>
<keyword evidence="3" id="KW-0813">Transport</keyword>
<feature type="transmembrane region" description="Helical" evidence="14">
    <location>
        <begin position="188"/>
        <end position="211"/>
    </location>
</feature>
<feature type="transmembrane region" description="Helical" evidence="14">
    <location>
        <begin position="363"/>
        <end position="384"/>
    </location>
</feature>
<feature type="transmembrane region" description="Helical" evidence="14">
    <location>
        <begin position="418"/>
        <end position="437"/>
    </location>
</feature>
<proteinExistence type="inferred from homology"/>
<evidence type="ECO:0000256" key="4">
    <source>
        <dbReference type="ARBA" id="ARBA00022475"/>
    </source>
</evidence>
<evidence type="ECO:0000256" key="7">
    <source>
        <dbReference type="ARBA" id="ARBA00022989"/>
    </source>
</evidence>
<dbReference type="Gene3D" id="1.20.1730.10">
    <property type="entry name" value="Sodium/glucose cotransporter"/>
    <property type="match status" value="1"/>
</dbReference>
<protein>
    <submittedName>
        <fullName evidence="15">Symporter YodF</fullName>
    </submittedName>
</protein>
<keyword evidence="8" id="KW-0915">Sodium</keyword>
<gene>
    <name evidence="15" type="primary">yodF</name>
    <name evidence="15" type="ORF">OEIGOIKO_00290</name>
</gene>
<dbReference type="GeneID" id="95619374"/>
<dbReference type="GO" id="GO:0015293">
    <property type="term" value="F:symporter activity"/>
    <property type="evidence" value="ECO:0007669"/>
    <property type="project" value="UniProtKB-KW"/>
</dbReference>
<keyword evidence="5 14" id="KW-0812">Transmembrane</keyword>
<evidence type="ECO:0000256" key="8">
    <source>
        <dbReference type="ARBA" id="ARBA00023053"/>
    </source>
</evidence>
<evidence type="ECO:0000313" key="15">
    <source>
        <dbReference type="EMBL" id="GCD32573.1"/>
    </source>
</evidence>
<evidence type="ECO:0000256" key="6">
    <source>
        <dbReference type="ARBA" id="ARBA00022847"/>
    </source>
</evidence>
<accession>A0A7U9PUY9</accession>
<dbReference type="InterPro" id="IPR038377">
    <property type="entry name" value="Na/Glc_symporter_sf"/>
</dbReference>
<reference evidence="15 16" key="1">
    <citation type="submission" date="2018-11" db="EMBL/GenBank/DDBJ databases">
        <title>Whole genome sequence of Streptomyces chrestomyceticus NBRC 13444(T).</title>
        <authorList>
            <person name="Komaki H."/>
            <person name="Tamura T."/>
        </authorList>
    </citation>
    <scope>NUCLEOTIDE SEQUENCE [LARGE SCALE GENOMIC DNA]</scope>
    <source>
        <strain evidence="15 16">NBRC 13444</strain>
    </source>
</reference>
<dbReference type="EMBL" id="BHZC01000001">
    <property type="protein sequence ID" value="GCD32573.1"/>
    <property type="molecule type" value="Genomic_DNA"/>
</dbReference>
<keyword evidence="7 14" id="KW-1133">Transmembrane helix</keyword>
<feature type="transmembrane region" description="Helical" evidence="14">
    <location>
        <begin position="390"/>
        <end position="411"/>
    </location>
</feature>
<evidence type="ECO:0000256" key="9">
    <source>
        <dbReference type="ARBA" id="ARBA00023065"/>
    </source>
</evidence>
<keyword evidence="10 14" id="KW-0472">Membrane</keyword>
<keyword evidence="6" id="KW-0769">Symport</keyword>
<name>A0A7U9PUY9_9ACTN</name>
<keyword evidence="11" id="KW-0739">Sodium transport</keyword>
<dbReference type="Proteomes" id="UP000287830">
    <property type="component" value="Unassembled WGS sequence"/>
</dbReference>
<feature type="transmembrane region" description="Helical" evidence="14">
    <location>
        <begin position="235"/>
        <end position="259"/>
    </location>
</feature>
<feature type="transmembrane region" description="Helical" evidence="14">
    <location>
        <begin position="313"/>
        <end position="334"/>
    </location>
</feature>
<dbReference type="RefSeq" id="WP_167515015.1">
    <property type="nucleotide sequence ID" value="NZ_BHZC01000001.1"/>
</dbReference>
<evidence type="ECO:0000313" key="16">
    <source>
        <dbReference type="Proteomes" id="UP000287830"/>
    </source>
</evidence>
<comment type="catalytic activity">
    <reaction evidence="12">
        <text>L-proline(in) + Na(+)(in) = L-proline(out) + Na(+)(out)</text>
        <dbReference type="Rhea" id="RHEA:28967"/>
        <dbReference type="ChEBI" id="CHEBI:29101"/>
        <dbReference type="ChEBI" id="CHEBI:60039"/>
    </reaction>
</comment>
<dbReference type="AlphaFoldDB" id="A0A7U9PUY9"/>
<evidence type="ECO:0000256" key="3">
    <source>
        <dbReference type="ARBA" id="ARBA00022448"/>
    </source>
</evidence>
<comment type="subcellular location">
    <subcellularLocation>
        <location evidence="1">Cell membrane</location>
        <topology evidence="1">Multi-pass membrane protein</topology>
    </subcellularLocation>
</comment>
<feature type="transmembrane region" description="Helical" evidence="14">
    <location>
        <begin position="68"/>
        <end position="91"/>
    </location>
</feature>
<dbReference type="Pfam" id="PF00474">
    <property type="entry name" value="SSF"/>
    <property type="match status" value="1"/>
</dbReference>
<dbReference type="PANTHER" id="PTHR48086:SF3">
    <property type="entry name" value="SODIUM_PROLINE SYMPORTER"/>
    <property type="match status" value="1"/>
</dbReference>
<keyword evidence="4" id="KW-1003">Cell membrane</keyword>
<feature type="transmembrane region" description="Helical" evidence="14">
    <location>
        <begin position="6"/>
        <end position="23"/>
    </location>
</feature>
<dbReference type="GO" id="GO:0006814">
    <property type="term" value="P:sodium ion transport"/>
    <property type="evidence" value="ECO:0007669"/>
    <property type="project" value="UniProtKB-KW"/>
</dbReference>
<dbReference type="CDD" id="cd10322">
    <property type="entry name" value="SLC5sbd"/>
    <property type="match status" value="1"/>
</dbReference>
<evidence type="ECO:0000256" key="5">
    <source>
        <dbReference type="ARBA" id="ARBA00022692"/>
    </source>
</evidence>